<dbReference type="Proteomes" id="UP001652628">
    <property type="component" value="Chromosome 3"/>
</dbReference>
<feature type="region of interest" description="Disordered" evidence="2">
    <location>
        <begin position="117"/>
        <end position="162"/>
    </location>
</feature>
<dbReference type="SMART" id="SM00670">
    <property type="entry name" value="PINc"/>
    <property type="match status" value="1"/>
</dbReference>
<evidence type="ECO:0000256" key="1">
    <source>
        <dbReference type="ARBA" id="ARBA00023161"/>
    </source>
</evidence>
<name>A0AB40DB63_DROSZ</name>
<dbReference type="InterPro" id="IPR018834">
    <property type="entry name" value="DNA/RNA-bd_Est1-type"/>
</dbReference>
<protein>
    <submittedName>
        <fullName evidence="5">Telomerase-binding protein EST1A</fullName>
    </submittedName>
</protein>
<keyword evidence="1" id="KW-0866">Nonsense-mediated mRNA decay</keyword>
<dbReference type="GO" id="GO:0000184">
    <property type="term" value="P:nuclear-transcribed mRNA catabolic process, nonsense-mediated decay"/>
    <property type="evidence" value="ECO:0007669"/>
    <property type="project" value="UniProtKB-KW"/>
</dbReference>
<dbReference type="Gene3D" id="1.25.40.10">
    <property type="entry name" value="Tetratricopeptide repeat domain"/>
    <property type="match status" value="1"/>
</dbReference>
<evidence type="ECO:0000256" key="2">
    <source>
        <dbReference type="SAM" id="MobiDB-lite"/>
    </source>
</evidence>
<dbReference type="RefSeq" id="XP_065721501.2">
    <property type="nucleotide sequence ID" value="XM_065865429.2"/>
</dbReference>
<sequence>MSRKGAREQNDISLIIGTLPKRLQNKIAASCSHAVAAAATTKTSEAEVENAENAEPVAPTAIASRPATSRHVLSNAATGKPNLHAQAAHPVLDTSGKMTRECGIPGILRVATSMAGAGGGGGGNKSGQGKGGGHNARRKGRNSHLGKDKEHAAPQSPVTRTRLTTEHPDWFEPLLSLPHAKNIVQLYDQLMVLNQRNLILINWKNFCYIHDQLQDAFKQLLLEQLKFVCEHKVDVFFWKLLFYNVRDYLKRQQSDQAHAHTLLLIEQATKFYRLAYEKLMAKCVASPRCESALKVVAQRLLICLGDLSRYRVNHVKATDYVEAAKYYQRAQELVPGNGAPYNQLAVISIYHHKRFDAVYYYVRSLLTSNSIQTAKESLLDLFDEIRRKYEESEMKQSPMHYAAPKNHNSKQMRKEVWIYPDGIRRLHRTDDKGNKAKGNKATVAEVTRYEEMTPEELMPRIVSLYLYLIGKLYTGTDVDSLYPLLRKLLIQIGVALKHENLLSRSKLLKIVALNLFVVEHNKRKTSRREMRYHSFNFANSFFGLILKKTNQLLAGFVEDSTNIQCLPEEDFTTVNTYLQYIKVYVHWLSINADVWEPVRSEDHSFIDCWAELSTLFEYIECMLGKQKLEKKDIALDEDIALSGFNPLGREPMSKDCLKRGPERLQFFERIRRIGRFQVCYAQHQEALQQPLDSSFTIEDLNAAMKNALECFDAESCGLAVNPLKMQNQVVEELLCPSTDADVSQLCKLKKELEAKAKVKQICTSKLEEILKFVDTKIYIEVRPRYLLPDTNCFIDCLEDFEKLSTEFKRYTLIIPLTVVKELDGLSKGVKLDSYRSSKQTQRIHHFDEVSSRAKKSLEFIKSAKSNVKCATTKGSFVNASVFALVEEEYLSNDDKILATAMAVSKTAKSEQCTDGKCFIQTELVLITTDRNLRVKALSRNLAVSALDEFLQWAKDCREST</sequence>
<dbReference type="CDD" id="cd09885">
    <property type="entry name" value="PIN_Smg6-like"/>
    <property type="match status" value="1"/>
</dbReference>
<dbReference type="GO" id="GO:0042162">
    <property type="term" value="F:telomeric DNA binding"/>
    <property type="evidence" value="ECO:0007669"/>
    <property type="project" value="TreeGrafter"/>
</dbReference>
<dbReference type="InterPro" id="IPR045153">
    <property type="entry name" value="Est1/Ebs1-like"/>
</dbReference>
<keyword evidence="4" id="KW-1185">Reference proteome</keyword>
<dbReference type="Pfam" id="PF10373">
    <property type="entry name" value="EST1_DNA_bind"/>
    <property type="match status" value="1"/>
</dbReference>
<reference evidence="5" key="1">
    <citation type="submission" date="2025-08" db="UniProtKB">
        <authorList>
            <consortium name="RefSeq"/>
        </authorList>
    </citation>
    <scope>IDENTIFICATION</scope>
</reference>
<dbReference type="InterPro" id="IPR011990">
    <property type="entry name" value="TPR-like_helical_dom_sf"/>
</dbReference>
<dbReference type="PANTHER" id="PTHR15696">
    <property type="entry name" value="SMG-7 SUPPRESSOR WITH MORPHOLOGICAL EFFECT ON GENITALIA PROTEIN 7"/>
    <property type="match status" value="1"/>
</dbReference>
<accession>A0AB40DB63</accession>
<dbReference type="GO" id="GO:0070034">
    <property type="term" value="F:telomerase RNA binding"/>
    <property type="evidence" value="ECO:0007669"/>
    <property type="project" value="TreeGrafter"/>
</dbReference>
<evidence type="ECO:0000259" key="3">
    <source>
        <dbReference type="SMART" id="SM00670"/>
    </source>
</evidence>
<dbReference type="Gene3D" id="3.40.50.1010">
    <property type="entry name" value="5'-nuclease"/>
    <property type="match status" value="1"/>
</dbReference>
<dbReference type="SUPFAM" id="SSF48452">
    <property type="entry name" value="TPR-like"/>
    <property type="match status" value="1"/>
</dbReference>
<dbReference type="SUPFAM" id="SSF88723">
    <property type="entry name" value="PIN domain-like"/>
    <property type="match status" value="1"/>
</dbReference>
<feature type="region of interest" description="Disordered" evidence="2">
    <location>
        <begin position="43"/>
        <end position="67"/>
    </location>
</feature>
<feature type="compositionally biased region" description="Gly residues" evidence="2">
    <location>
        <begin position="117"/>
        <end position="134"/>
    </location>
</feature>
<dbReference type="InterPro" id="IPR002716">
    <property type="entry name" value="PIN_dom"/>
</dbReference>
<gene>
    <name evidence="5" type="primary">Smg6</name>
</gene>
<evidence type="ECO:0000313" key="5">
    <source>
        <dbReference type="RefSeq" id="XP_065721501.2"/>
    </source>
</evidence>
<dbReference type="GeneID" id="108006607"/>
<feature type="compositionally biased region" description="Basic residues" evidence="2">
    <location>
        <begin position="135"/>
        <end position="144"/>
    </location>
</feature>
<feature type="domain" description="PIN" evidence="3">
    <location>
        <begin position="784"/>
        <end position="934"/>
    </location>
</feature>
<dbReference type="InterPro" id="IPR029060">
    <property type="entry name" value="PIN-like_dom_sf"/>
</dbReference>
<proteinExistence type="predicted"/>
<dbReference type="PANTHER" id="PTHR15696:SF0">
    <property type="entry name" value="TELOMERASE-BINDING PROTEIN EST1A"/>
    <property type="match status" value="1"/>
</dbReference>
<dbReference type="AlphaFoldDB" id="A0AB40DB63"/>
<evidence type="ECO:0000313" key="4">
    <source>
        <dbReference type="Proteomes" id="UP001652628"/>
    </source>
</evidence>
<dbReference type="Pfam" id="PF13638">
    <property type="entry name" value="PIN_4"/>
    <property type="match status" value="1"/>
</dbReference>
<organism evidence="4 5">
    <name type="scientific">Drosophila suzukii</name>
    <name type="common">Spotted-wing drosophila fruit fly</name>
    <dbReference type="NCBI Taxonomy" id="28584"/>
    <lineage>
        <taxon>Eukaryota</taxon>
        <taxon>Metazoa</taxon>
        <taxon>Ecdysozoa</taxon>
        <taxon>Arthropoda</taxon>
        <taxon>Hexapoda</taxon>
        <taxon>Insecta</taxon>
        <taxon>Pterygota</taxon>
        <taxon>Neoptera</taxon>
        <taxon>Endopterygota</taxon>
        <taxon>Diptera</taxon>
        <taxon>Brachycera</taxon>
        <taxon>Muscomorpha</taxon>
        <taxon>Ephydroidea</taxon>
        <taxon>Drosophilidae</taxon>
        <taxon>Drosophila</taxon>
        <taxon>Sophophora</taxon>
    </lineage>
</organism>
<dbReference type="GO" id="GO:0005697">
    <property type="term" value="C:telomerase holoenzyme complex"/>
    <property type="evidence" value="ECO:0007669"/>
    <property type="project" value="TreeGrafter"/>
</dbReference>